<organism evidence="4 5">
    <name type="scientific">Strongylus vulgaris</name>
    <name type="common">Blood worm</name>
    <dbReference type="NCBI Taxonomy" id="40348"/>
    <lineage>
        <taxon>Eukaryota</taxon>
        <taxon>Metazoa</taxon>
        <taxon>Ecdysozoa</taxon>
        <taxon>Nematoda</taxon>
        <taxon>Chromadorea</taxon>
        <taxon>Rhabditida</taxon>
        <taxon>Rhabditina</taxon>
        <taxon>Rhabditomorpha</taxon>
        <taxon>Strongyloidea</taxon>
        <taxon>Strongylidae</taxon>
        <taxon>Strongylus</taxon>
    </lineage>
</organism>
<name>A0A3P7L952_STRVU</name>
<dbReference type="GO" id="GO:0006006">
    <property type="term" value="P:glucose metabolic process"/>
    <property type="evidence" value="ECO:0007669"/>
    <property type="project" value="TreeGrafter"/>
</dbReference>
<keyword evidence="2" id="KW-0521">NADP</keyword>
<evidence type="ECO:0000256" key="2">
    <source>
        <dbReference type="ARBA" id="ARBA00022857"/>
    </source>
</evidence>
<comment type="similarity">
    <text evidence="1 3">Belongs to the short-chain dehydrogenases/reductases (SDR) family.</text>
</comment>
<reference evidence="4 5" key="1">
    <citation type="submission" date="2018-11" db="EMBL/GenBank/DDBJ databases">
        <authorList>
            <consortium name="Pathogen Informatics"/>
        </authorList>
    </citation>
    <scope>NUCLEOTIDE SEQUENCE [LARGE SCALE GENOMIC DNA]</scope>
</reference>
<dbReference type="EMBL" id="UYYB01095674">
    <property type="protein sequence ID" value="VDM75678.1"/>
    <property type="molecule type" value="Genomic_DNA"/>
</dbReference>
<dbReference type="AlphaFoldDB" id="A0A3P7L952"/>
<protein>
    <submittedName>
        <fullName evidence="4">Uncharacterized protein</fullName>
    </submittedName>
</protein>
<sequence>MSAKYDFTGKKALVTGASRGIGYAIATALSKAGANVVALARDQAKLEDLRSKHSNISIIVGDVTASESSLTTLLAPYQPFDFLVNNAGCGILESAHSLTEEAVTRILDVNLKAPIMLTKIVTAEMARNSVRGAVVNISSQASMRPLQDHTAYCASKAGLDMATRCFAKELGQFGIRVNCVNPTVVMTDMGKKAWSDPNKSGPLLSQMPISRFAGPLQIFLAQYCAAHLLEVDEVVNAVLYLLSDSSTMTTGLALPVDEVDEVVNAVLYLLSDSSTMTTGLALPVDGGFTQM</sequence>
<dbReference type="Gene3D" id="3.40.50.720">
    <property type="entry name" value="NAD(P)-binding Rossmann-like Domain"/>
    <property type="match status" value="2"/>
</dbReference>
<dbReference type="InterPro" id="IPR002347">
    <property type="entry name" value="SDR_fam"/>
</dbReference>
<dbReference type="PRINTS" id="PR00080">
    <property type="entry name" value="SDRFAMILY"/>
</dbReference>
<evidence type="ECO:0000313" key="5">
    <source>
        <dbReference type="Proteomes" id="UP000270094"/>
    </source>
</evidence>
<gene>
    <name evidence="4" type="ORF">SVUK_LOCUS10676</name>
</gene>
<evidence type="ECO:0000313" key="4">
    <source>
        <dbReference type="EMBL" id="VDM75678.1"/>
    </source>
</evidence>
<dbReference type="Pfam" id="PF00106">
    <property type="entry name" value="adh_short"/>
    <property type="match status" value="1"/>
</dbReference>
<dbReference type="SUPFAM" id="SSF51735">
    <property type="entry name" value="NAD(P)-binding Rossmann-fold domains"/>
    <property type="match status" value="2"/>
</dbReference>
<dbReference type="PRINTS" id="PR00081">
    <property type="entry name" value="GDHRDH"/>
</dbReference>
<evidence type="ECO:0000256" key="1">
    <source>
        <dbReference type="ARBA" id="ARBA00006484"/>
    </source>
</evidence>
<dbReference type="PANTHER" id="PTHR44252">
    <property type="entry name" value="D-ERYTHRULOSE REDUCTASE"/>
    <property type="match status" value="1"/>
</dbReference>
<accession>A0A3P7L952</accession>
<dbReference type="OrthoDB" id="47007at2759"/>
<dbReference type="GO" id="GO:0004090">
    <property type="term" value="F:carbonyl reductase (NADPH) activity"/>
    <property type="evidence" value="ECO:0007669"/>
    <property type="project" value="TreeGrafter"/>
</dbReference>
<evidence type="ECO:0000256" key="3">
    <source>
        <dbReference type="RuleBase" id="RU000363"/>
    </source>
</evidence>
<proteinExistence type="inferred from homology"/>
<keyword evidence="5" id="KW-1185">Reference proteome</keyword>
<dbReference type="GO" id="GO:0050038">
    <property type="term" value="F:L-xylulose reductase (NADPH) activity"/>
    <property type="evidence" value="ECO:0007669"/>
    <property type="project" value="TreeGrafter"/>
</dbReference>
<dbReference type="PANTHER" id="PTHR44252:SF3">
    <property type="entry name" value="D-ERYTHRULOSE REDUCTASE-RELATED"/>
    <property type="match status" value="1"/>
</dbReference>
<dbReference type="FunFam" id="3.40.50.720:FF:000084">
    <property type="entry name" value="Short-chain dehydrogenase reductase"/>
    <property type="match status" value="1"/>
</dbReference>
<dbReference type="InterPro" id="IPR036291">
    <property type="entry name" value="NAD(P)-bd_dom_sf"/>
</dbReference>
<dbReference type="Proteomes" id="UP000270094">
    <property type="component" value="Unassembled WGS sequence"/>
</dbReference>
<dbReference type="GO" id="GO:0005997">
    <property type="term" value="P:xylulose metabolic process"/>
    <property type="evidence" value="ECO:0007669"/>
    <property type="project" value="TreeGrafter"/>
</dbReference>
<dbReference type="InterPro" id="IPR051737">
    <property type="entry name" value="L-xylulose/Carbonyl_redctase"/>
</dbReference>